<evidence type="ECO:0000313" key="2">
    <source>
        <dbReference type="Proteomes" id="UP000078148"/>
    </source>
</evidence>
<gene>
    <name evidence="1" type="ORF">AR543_12410</name>
</gene>
<keyword evidence="2" id="KW-1185">Reference proteome</keyword>
<organism evidence="1 2">
    <name type="scientific">Paenibacillus bovis</name>
    <dbReference type="NCBI Taxonomy" id="1616788"/>
    <lineage>
        <taxon>Bacteria</taxon>
        <taxon>Bacillati</taxon>
        <taxon>Bacillota</taxon>
        <taxon>Bacilli</taxon>
        <taxon>Bacillales</taxon>
        <taxon>Paenibacillaceae</taxon>
        <taxon>Paenibacillus</taxon>
    </lineage>
</organism>
<reference evidence="2" key="1">
    <citation type="submission" date="2015-10" db="EMBL/GenBank/DDBJ databases">
        <title>Genome of Paenibacillus bovis sp. nov.</title>
        <authorList>
            <person name="Wu Z."/>
            <person name="Gao C."/>
            <person name="Liu Z."/>
            <person name="Zheng H."/>
        </authorList>
    </citation>
    <scope>NUCLEOTIDE SEQUENCE [LARGE SCALE GENOMIC DNA]</scope>
    <source>
        <strain evidence="2">BD3526</strain>
    </source>
</reference>
<dbReference type="AlphaFoldDB" id="A0A172ZGF9"/>
<protein>
    <submittedName>
        <fullName evidence="1">Uncharacterized protein</fullName>
    </submittedName>
</protein>
<evidence type="ECO:0000313" key="1">
    <source>
        <dbReference type="EMBL" id="ANF96735.1"/>
    </source>
</evidence>
<sequence length="168" mass="19620">MQLSNNERIKQKLAYSQIKRYADQLEGVSGVVIMDRQSVDTVWHEQILRSVQSYNRRLAPTAVLPYPADTDFAHIWVKSQLQEAGIQKVIQAVDPAFWLSMTIIDKDLFLKSLWEYQGNRDLTLILFRPDRLIVFSDNEYELEYYHITADQLFTDAERKETDSSSISE</sequence>
<accession>A0A172ZGF9</accession>
<reference evidence="1 2" key="2">
    <citation type="journal article" date="2016" name="Int. J. Syst. Evol. Microbiol.">
        <title>Paenibacillus bovis sp. nov., isolated from raw yak (Bos grunniens) milk.</title>
        <authorList>
            <person name="Gao C."/>
            <person name="Han J."/>
            <person name="Liu Z."/>
            <person name="Xu X."/>
            <person name="Hang F."/>
            <person name="Wu Z."/>
        </authorList>
    </citation>
    <scope>NUCLEOTIDE SEQUENCE [LARGE SCALE GENOMIC DNA]</scope>
    <source>
        <strain evidence="1 2">BD3526</strain>
    </source>
</reference>
<proteinExistence type="predicted"/>
<dbReference type="EMBL" id="CP013023">
    <property type="protein sequence ID" value="ANF96735.1"/>
    <property type="molecule type" value="Genomic_DNA"/>
</dbReference>
<dbReference type="KEGG" id="pbv:AR543_12410"/>
<dbReference type="Proteomes" id="UP000078148">
    <property type="component" value="Chromosome"/>
</dbReference>
<name>A0A172ZGF9_9BACL</name>